<dbReference type="SUPFAM" id="SSF52151">
    <property type="entry name" value="FabD/lysophospholipase-like"/>
    <property type="match status" value="1"/>
</dbReference>
<dbReference type="InterPro" id="IPR004410">
    <property type="entry name" value="Malonyl_CoA-ACP_transAc_FabD"/>
</dbReference>
<evidence type="ECO:0000256" key="4">
    <source>
        <dbReference type="PIRNR" id="PIRNR000446"/>
    </source>
</evidence>
<dbReference type="PANTHER" id="PTHR42681:SF1">
    <property type="entry name" value="MALONYL-COA-ACYL CARRIER PROTEIN TRANSACYLASE, MITOCHONDRIAL"/>
    <property type="match status" value="1"/>
</dbReference>
<feature type="active site" evidence="5">
    <location>
        <position position="94"/>
    </location>
</feature>
<dbReference type="PIRSF" id="PIRSF000446">
    <property type="entry name" value="Mct"/>
    <property type="match status" value="1"/>
</dbReference>
<feature type="domain" description="Malonyl-CoA:ACP transacylase (MAT)" evidence="6">
    <location>
        <begin position="8"/>
        <end position="303"/>
    </location>
</feature>
<sequence>MSNPWAAMFPGQGSQYVGMGRALYDAFETARETFQEADEALSYKLSDVIFNGPESVLEDTEVQQPAILTVSVAAWRALGQERPDIKPEVGFGLSLGEYSAYVATGLLAFPDAVRVTRIRGRAMQNAVPKGEGGMAAVLGLNKEQVEAICREASHRGVVDPANFNAPGQIVISGQMAGVELAEELIRAAGGRAVRLAVSAPFHSRLLASAGEAVQAALNDVALRPAAFPVLANVDAEYCAHPEEAVPRLVAQVSRPVLFEASVRRALADGIRRFVELGPGRSLASLVKKIDRKAEIVSVQDPEGLTKALELV</sequence>
<dbReference type="InterPro" id="IPR016035">
    <property type="entry name" value="Acyl_Trfase/lysoPLipase"/>
</dbReference>
<evidence type="ECO:0000256" key="5">
    <source>
        <dbReference type="PIRSR" id="PIRSR000446-1"/>
    </source>
</evidence>
<feature type="active site" evidence="5">
    <location>
        <position position="202"/>
    </location>
</feature>
<dbReference type="PANTHER" id="PTHR42681">
    <property type="entry name" value="MALONYL-COA-ACYL CARRIER PROTEIN TRANSACYLASE, MITOCHONDRIAL"/>
    <property type="match status" value="1"/>
</dbReference>
<dbReference type="GO" id="GO:0004314">
    <property type="term" value="F:[acyl-carrier-protein] S-malonyltransferase activity"/>
    <property type="evidence" value="ECO:0007669"/>
    <property type="project" value="UniProtKB-EC"/>
</dbReference>
<dbReference type="NCBIfam" id="TIGR00128">
    <property type="entry name" value="fabD"/>
    <property type="match status" value="1"/>
</dbReference>
<evidence type="ECO:0000256" key="1">
    <source>
        <dbReference type="ARBA" id="ARBA00022679"/>
    </source>
</evidence>
<dbReference type="RefSeq" id="WP_169099812.1">
    <property type="nucleotide sequence ID" value="NZ_JABBVZ010000036.1"/>
</dbReference>
<proteinExistence type="inferred from homology"/>
<dbReference type="InterPro" id="IPR050858">
    <property type="entry name" value="Mal-CoA-ACP_Trans/PKS_FabD"/>
</dbReference>
<evidence type="ECO:0000256" key="2">
    <source>
        <dbReference type="ARBA" id="ARBA00023315"/>
    </source>
</evidence>
<dbReference type="EC" id="2.3.1.39" evidence="4"/>
<comment type="similarity">
    <text evidence="4">Belongs to the fabD family.</text>
</comment>
<comment type="caution">
    <text evidence="7">The sequence shown here is derived from an EMBL/GenBank/DDBJ whole genome shotgun (WGS) entry which is preliminary data.</text>
</comment>
<dbReference type="EMBL" id="JABBVZ010000036">
    <property type="protein sequence ID" value="NMP22979.1"/>
    <property type="molecule type" value="Genomic_DNA"/>
</dbReference>
<protein>
    <recommendedName>
        <fullName evidence="4">Malonyl CoA-acyl carrier protein transacylase</fullName>
        <ecNumber evidence="4">2.3.1.39</ecNumber>
    </recommendedName>
</protein>
<organism evidence="7 8">
    <name type="scientific">Sulfobacillus harzensis</name>
    <dbReference type="NCBI Taxonomy" id="2729629"/>
    <lineage>
        <taxon>Bacteria</taxon>
        <taxon>Bacillati</taxon>
        <taxon>Bacillota</taxon>
        <taxon>Clostridia</taxon>
        <taxon>Eubacteriales</taxon>
        <taxon>Clostridiales Family XVII. Incertae Sedis</taxon>
        <taxon>Sulfobacillus</taxon>
    </lineage>
</organism>
<gene>
    <name evidence="7" type="primary">fabD</name>
    <name evidence="7" type="ORF">HIJ39_11530</name>
</gene>
<dbReference type="InterPro" id="IPR024925">
    <property type="entry name" value="Malonyl_CoA-ACP_transAc"/>
</dbReference>
<keyword evidence="2 4" id="KW-0012">Acyltransferase</keyword>
<dbReference type="Pfam" id="PF00698">
    <property type="entry name" value="Acyl_transf_1"/>
    <property type="match status" value="1"/>
</dbReference>
<dbReference type="SMART" id="SM00827">
    <property type="entry name" value="PKS_AT"/>
    <property type="match status" value="1"/>
</dbReference>
<dbReference type="GO" id="GO:0006633">
    <property type="term" value="P:fatty acid biosynthetic process"/>
    <property type="evidence" value="ECO:0007669"/>
    <property type="project" value="TreeGrafter"/>
</dbReference>
<dbReference type="InterPro" id="IPR016036">
    <property type="entry name" value="Malonyl_transacylase_ACP-bd"/>
</dbReference>
<accession>A0A7Y0L447</accession>
<dbReference type="Proteomes" id="UP000533476">
    <property type="component" value="Unassembled WGS sequence"/>
</dbReference>
<dbReference type="InterPro" id="IPR001227">
    <property type="entry name" value="Ac_transferase_dom_sf"/>
</dbReference>
<comment type="catalytic activity">
    <reaction evidence="3 4">
        <text>holo-[ACP] + malonyl-CoA = malonyl-[ACP] + CoA</text>
        <dbReference type="Rhea" id="RHEA:41792"/>
        <dbReference type="Rhea" id="RHEA-COMP:9623"/>
        <dbReference type="Rhea" id="RHEA-COMP:9685"/>
        <dbReference type="ChEBI" id="CHEBI:57287"/>
        <dbReference type="ChEBI" id="CHEBI:57384"/>
        <dbReference type="ChEBI" id="CHEBI:64479"/>
        <dbReference type="ChEBI" id="CHEBI:78449"/>
        <dbReference type="EC" id="2.3.1.39"/>
    </reaction>
</comment>
<keyword evidence="1 4" id="KW-0808">Transferase</keyword>
<keyword evidence="8" id="KW-1185">Reference proteome</keyword>
<reference evidence="7 8" key="1">
    <citation type="submission" date="2020-04" db="EMBL/GenBank/DDBJ databases">
        <authorList>
            <person name="Zhang R."/>
            <person name="Schippers A."/>
        </authorList>
    </citation>
    <scope>NUCLEOTIDE SEQUENCE [LARGE SCALE GENOMIC DNA]</scope>
    <source>
        <strain evidence="7 8">DSM 109850</strain>
    </source>
</reference>
<dbReference type="SUPFAM" id="SSF55048">
    <property type="entry name" value="Probable ACP-binding domain of malonyl-CoA ACP transacylase"/>
    <property type="match status" value="1"/>
</dbReference>
<dbReference type="FunFam" id="3.30.70.250:FF:000001">
    <property type="entry name" value="Malonyl CoA-acyl carrier protein transacylase"/>
    <property type="match status" value="1"/>
</dbReference>
<evidence type="ECO:0000259" key="6">
    <source>
        <dbReference type="SMART" id="SM00827"/>
    </source>
</evidence>
<evidence type="ECO:0000256" key="3">
    <source>
        <dbReference type="ARBA" id="ARBA00048462"/>
    </source>
</evidence>
<dbReference type="Gene3D" id="3.30.70.250">
    <property type="entry name" value="Malonyl-CoA ACP transacylase, ACP-binding"/>
    <property type="match status" value="1"/>
</dbReference>
<dbReference type="InterPro" id="IPR014043">
    <property type="entry name" value="Acyl_transferase_dom"/>
</dbReference>
<dbReference type="AlphaFoldDB" id="A0A7Y0L447"/>
<dbReference type="GO" id="GO:0005829">
    <property type="term" value="C:cytosol"/>
    <property type="evidence" value="ECO:0007669"/>
    <property type="project" value="TreeGrafter"/>
</dbReference>
<evidence type="ECO:0000313" key="7">
    <source>
        <dbReference type="EMBL" id="NMP22979.1"/>
    </source>
</evidence>
<evidence type="ECO:0000313" key="8">
    <source>
        <dbReference type="Proteomes" id="UP000533476"/>
    </source>
</evidence>
<dbReference type="Gene3D" id="3.40.366.10">
    <property type="entry name" value="Malonyl-Coenzyme A Acyl Carrier Protein, domain 2"/>
    <property type="match status" value="1"/>
</dbReference>
<name>A0A7Y0L447_9FIRM</name>